<sequence length="115" mass="13077">MDLKKIHPDAITFGAVACCALANLQSDASEIQEAYRTRVPRKEWVAGFLSIFRDTTQLIFIPTETHKDFYMEVIEKEFEALKTTKEDALVCGHTPSEHIEALCKVLHAFNRGEIH</sequence>
<organism evidence="1 2">
    <name type="scientific">Candidatus Niyogibacteria bacterium CG10_big_fil_rev_8_21_14_0_10_46_36</name>
    <dbReference type="NCBI Taxonomy" id="1974726"/>
    <lineage>
        <taxon>Bacteria</taxon>
        <taxon>Candidatus Niyogiibacteriota</taxon>
    </lineage>
</organism>
<evidence type="ECO:0000313" key="1">
    <source>
        <dbReference type="EMBL" id="PIR69896.1"/>
    </source>
</evidence>
<proteinExistence type="predicted"/>
<reference evidence="2" key="1">
    <citation type="submission" date="2017-09" db="EMBL/GenBank/DDBJ databases">
        <title>Depth-based differentiation of microbial function through sediment-hosted aquifers and enrichment of novel symbionts in the deep terrestrial subsurface.</title>
        <authorList>
            <person name="Probst A.J."/>
            <person name="Ladd B."/>
            <person name="Jarett J.K."/>
            <person name="Geller-Mcgrath D.E."/>
            <person name="Sieber C.M.K."/>
            <person name="Emerson J.B."/>
            <person name="Anantharaman K."/>
            <person name="Thomas B.C."/>
            <person name="Malmstrom R."/>
            <person name="Stieglmeier M."/>
            <person name="Klingl A."/>
            <person name="Woyke T."/>
            <person name="Ryan C.M."/>
            <person name="Banfield J.F."/>
        </authorList>
    </citation>
    <scope>NUCLEOTIDE SEQUENCE [LARGE SCALE GENOMIC DNA]</scope>
</reference>
<dbReference type="Proteomes" id="UP000231503">
    <property type="component" value="Unassembled WGS sequence"/>
</dbReference>
<name>A0A2H0TEC7_9BACT</name>
<comment type="caution">
    <text evidence="1">The sequence shown here is derived from an EMBL/GenBank/DDBJ whole genome shotgun (WGS) entry which is preliminary data.</text>
</comment>
<protein>
    <submittedName>
        <fullName evidence="1">Uncharacterized protein</fullName>
    </submittedName>
</protein>
<evidence type="ECO:0000313" key="2">
    <source>
        <dbReference type="Proteomes" id="UP000231503"/>
    </source>
</evidence>
<dbReference type="AlphaFoldDB" id="A0A2H0TEC7"/>
<accession>A0A2H0TEC7</accession>
<gene>
    <name evidence="1" type="ORF">COU47_00460</name>
</gene>
<dbReference type="EMBL" id="PFCO01000001">
    <property type="protein sequence ID" value="PIR69896.1"/>
    <property type="molecule type" value="Genomic_DNA"/>
</dbReference>